<gene>
    <name evidence="2" type="ORF">BV87_19815</name>
</gene>
<dbReference type="InterPro" id="IPR003497">
    <property type="entry name" value="BRO_N_domain"/>
</dbReference>
<dbReference type="PANTHER" id="PTHR36180">
    <property type="entry name" value="DNA-BINDING PROTEIN-RELATED-RELATED"/>
    <property type="match status" value="1"/>
</dbReference>
<evidence type="ECO:0000313" key="3">
    <source>
        <dbReference type="Proteomes" id="UP000037029"/>
    </source>
</evidence>
<feature type="domain" description="Bro-N" evidence="1">
    <location>
        <begin position="1"/>
        <end position="107"/>
    </location>
</feature>
<dbReference type="RefSeq" id="WP_053094353.1">
    <property type="nucleotide sequence ID" value="NZ_CP020925.1"/>
</dbReference>
<dbReference type="Pfam" id="PF02498">
    <property type="entry name" value="Bro-N"/>
    <property type="match status" value="1"/>
</dbReference>
<dbReference type="Proteomes" id="UP000037029">
    <property type="component" value="Chromosome"/>
</dbReference>
<evidence type="ECO:0000313" key="2">
    <source>
        <dbReference type="EMBL" id="ATP20402.1"/>
    </source>
</evidence>
<organism evidence="2 3">
    <name type="scientific">Sphingobium yanoikuyae</name>
    <name type="common">Sphingomonas yanoikuyae</name>
    <dbReference type="NCBI Taxonomy" id="13690"/>
    <lineage>
        <taxon>Bacteria</taxon>
        <taxon>Pseudomonadati</taxon>
        <taxon>Pseudomonadota</taxon>
        <taxon>Alphaproteobacteria</taxon>
        <taxon>Sphingomonadales</taxon>
        <taxon>Sphingomonadaceae</taxon>
        <taxon>Sphingobium</taxon>
    </lineage>
</organism>
<reference evidence="2 3" key="1">
    <citation type="submission" date="2017-04" db="EMBL/GenBank/DDBJ databases">
        <title>Characterization, genome and methylation analysis of a phthalic acid esters degrading strain Sphingobium yanoikuyae SHJ.</title>
        <authorList>
            <person name="Feng L."/>
        </authorList>
    </citation>
    <scope>NUCLEOTIDE SEQUENCE [LARGE SCALE GENOMIC DNA]</scope>
    <source>
        <strain evidence="2 3">SHJ</strain>
    </source>
</reference>
<protein>
    <recommendedName>
        <fullName evidence="1">Bro-N domain-containing protein</fullName>
    </recommendedName>
</protein>
<name>A0A0J9CXK0_SPHYA</name>
<dbReference type="PANTHER" id="PTHR36180:SF2">
    <property type="entry name" value="BRO FAMILY PROTEIN"/>
    <property type="match status" value="1"/>
</dbReference>
<accession>A0A0J9CXK0</accession>
<proteinExistence type="predicted"/>
<dbReference type="AlphaFoldDB" id="A0A0J9CXK0"/>
<dbReference type="PROSITE" id="PS51750">
    <property type="entry name" value="BRO_N"/>
    <property type="match status" value="1"/>
</dbReference>
<dbReference type="SMART" id="SM01040">
    <property type="entry name" value="Bro-N"/>
    <property type="match status" value="1"/>
</dbReference>
<evidence type="ECO:0000259" key="1">
    <source>
        <dbReference type="PROSITE" id="PS51750"/>
    </source>
</evidence>
<sequence>MSALALRSFGFGEQLVRVIDRDDGAWFVANDVCAALEIGNSRQAVSRLDDDERDCVTTDDAMGRPRETTIISESGVYALIFTSRKAVAVKFRKWVTGEVLPTLRKTGRYEIGANDDEEDEGDAPMSVPYMGSQTDRDNFKTAVSVVRMYERNWGPAAARAIAVKMGFPMMDVDLPTPVPPSAIKAPLGEVTPVGREQSEGDVVKWGEQVKLTASSREATHRSELYDSYTRWCSVYRFKPMHPDRFERMMHALFGTEEHPEMFRCVMKRP</sequence>
<dbReference type="EMBL" id="CP020925">
    <property type="protein sequence ID" value="ATP20402.1"/>
    <property type="molecule type" value="Genomic_DNA"/>
</dbReference>